<name>A0A4S2CU31_STEMA</name>
<sequence>MRSASVLLPLLLIAGCSCQRQGDGVEAAAAASATPSPRTTAVTVPADAAAAAAGTVPATPPPGAVAAGAADEGATVRNYIGVLLRGDRAAAAAYWAGGTTRLQPDDAPLHRLTDVVSLRVDTDTPIARDTARPSRLREVPIRLRILTRQGTLHYHGWYRLQPRADGSGWELSGASLQPSLD</sequence>
<evidence type="ECO:0008006" key="3">
    <source>
        <dbReference type="Google" id="ProtNLM"/>
    </source>
</evidence>
<protein>
    <recommendedName>
        <fullName evidence="3">Lipoprotein</fullName>
    </recommendedName>
</protein>
<gene>
    <name evidence="1" type="ORF">E5352_16480</name>
</gene>
<organism evidence="1 2">
    <name type="scientific">Stenotrophomonas maltophilia</name>
    <name type="common">Pseudomonas maltophilia</name>
    <name type="synonym">Xanthomonas maltophilia</name>
    <dbReference type="NCBI Taxonomy" id="40324"/>
    <lineage>
        <taxon>Bacteria</taxon>
        <taxon>Pseudomonadati</taxon>
        <taxon>Pseudomonadota</taxon>
        <taxon>Gammaproteobacteria</taxon>
        <taxon>Lysobacterales</taxon>
        <taxon>Lysobacteraceae</taxon>
        <taxon>Stenotrophomonas</taxon>
        <taxon>Stenotrophomonas maltophilia group</taxon>
    </lineage>
</organism>
<accession>A0A4S2CU31</accession>
<dbReference type="Proteomes" id="UP000306631">
    <property type="component" value="Unassembled WGS sequence"/>
</dbReference>
<comment type="caution">
    <text evidence="1">The sequence shown here is derived from an EMBL/GenBank/DDBJ whole genome shotgun (WGS) entry which is preliminary data.</text>
</comment>
<evidence type="ECO:0000313" key="1">
    <source>
        <dbReference type="EMBL" id="TGY32359.1"/>
    </source>
</evidence>
<dbReference type="AlphaFoldDB" id="A0A4S2CU31"/>
<evidence type="ECO:0000313" key="2">
    <source>
        <dbReference type="Proteomes" id="UP000306631"/>
    </source>
</evidence>
<reference evidence="1 2" key="1">
    <citation type="submission" date="2019-04" db="EMBL/GenBank/DDBJ databases">
        <title>Microbes associate with the intestines of laboratory mice.</title>
        <authorList>
            <person name="Navarre W."/>
            <person name="Wong E."/>
            <person name="Huang K."/>
            <person name="Tropini C."/>
            <person name="Ng K."/>
            <person name="Yu B."/>
        </authorList>
    </citation>
    <scope>NUCLEOTIDE SEQUENCE [LARGE SCALE GENOMIC DNA]</scope>
    <source>
        <strain evidence="1 2">NM62_B4-13</strain>
    </source>
</reference>
<dbReference type="PROSITE" id="PS51257">
    <property type="entry name" value="PROKAR_LIPOPROTEIN"/>
    <property type="match status" value="1"/>
</dbReference>
<proteinExistence type="predicted"/>
<dbReference type="EMBL" id="SRYW01000017">
    <property type="protein sequence ID" value="TGY32359.1"/>
    <property type="molecule type" value="Genomic_DNA"/>
</dbReference>
<dbReference type="RefSeq" id="WP_136006582.1">
    <property type="nucleotide sequence ID" value="NZ_SRYW01000017.1"/>
</dbReference>
<dbReference type="OrthoDB" id="5988059at2"/>